<name>V8NSA0_OPHHA</name>
<dbReference type="Proteomes" id="UP000018936">
    <property type="component" value="Unassembled WGS sequence"/>
</dbReference>
<comment type="caution">
    <text evidence="1">The sequence shown here is derived from an EMBL/GenBank/DDBJ whole genome shotgun (WGS) entry which is preliminary data.</text>
</comment>
<gene>
    <name evidence="1" type="ORF">L345_09803</name>
</gene>
<protein>
    <submittedName>
        <fullName evidence="1">Uncharacterized protein</fullName>
    </submittedName>
</protein>
<organism evidence="1 2">
    <name type="scientific">Ophiophagus hannah</name>
    <name type="common">King cobra</name>
    <name type="synonym">Naja hannah</name>
    <dbReference type="NCBI Taxonomy" id="8665"/>
    <lineage>
        <taxon>Eukaryota</taxon>
        <taxon>Metazoa</taxon>
        <taxon>Chordata</taxon>
        <taxon>Craniata</taxon>
        <taxon>Vertebrata</taxon>
        <taxon>Euteleostomi</taxon>
        <taxon>Lepidosauria</taxon>
        <taxon>Squamata</taxon>
        <taxon>Bifurcata</taxon>
        <taxon>Unidentata</taxon>
        <taxon>Episquamata</taxon>
        <taxon>Toxicofera</taxon>
        <taxon>Serpentes</taxon>
        <taxon>Colubroidea</taxon>
        <taxon>Elapidae</taxon>
        <taxon>Elapinae</taxon>
        <taxon>Ophiophagus</taxon>
    </lineage>
</organism>
<sequence length="59" mass="6845">MLANISKLWAIYKPSQEIQPIMISAILTGYLFYKLEFGGENAAERRAAEKKKRTRPQHH</sequence>
<accession>V8NSA0</accession>
<keyword evidence="2" id="KW-1185">Reference proteome</keyword>
<evidence type="ECO:0000313" key="2">
    <source>
        <dbReference type="Proteomes" id="UP000018936"/>
    </source>
</evidence>
<evidence type="ECO:0000313" key="1">
    <source>
        <dbReference type="EMBL" id="ETE64422.1"/>
    </source>
</evidence>
<reference evidence="1 2" key="1">
    <citation type="journal article" date="2013" name="Proc. Natl. Acad. Sci. U.S.A.">
        <title>The king cobra genome reveals dynamic gene evolution and adaptation in the snake venom system.</title>
        <authorList>
            <person name="Vonk F.J."/>
            <person name="Casewell N.R."/>
            <person name="Henkel C.V."/>
            <person name="Heimberg A.M."/>
            <person name="Jansen H.J."/>
            <person name="McCleary R.J."/>
            <person name="Kerkkamp H.M."/>
            <person name="Vos R.A."/>
            <person name="Guerreiro I."/>
            <person name="Calvete J.J."/>
            <person name="Wuster W."/>
            <person name="Woods A.E."/>
            <person name="Logan J.M."/>
            <person name="Harrison R.A."/>
            <person name="Castoe T.A."/>
            <person name="de Koning A.P."/>
            <person name="Pollock D.D."/>
            <person name="Yandell M."/>
            <person name="Calderon D."/>
            <person name="Renjifo C."/>
            <person name="Currier R.B."/>
            <person name="Salgado D."/>
            <person name="Pla D."/>
            <person name="Sanz L."/>
            <person name="Hyder A.S."/>
            <person name="Ribeiro J.M."/>
            <person name="Arntzen J.W."/>
            <person name="van den Thillart G.E."/>
            <person name="Boetzer M."/>
            <person name="Pirovano W."/>
            <person name="Dirks R.P."/>
            <person name="Spaink H.P."/>
            <person name="Duboule D."/>
            <person name="McGlinn E."/>
            <person name="Kini R.M."/>
            <person name="Richardson M.K."/>
        </authorList>
    </citation>
    <scope>NUCLEOTIDE SEQUENCE</scope>
    <source>
        <tissue evidence="1">Blood</tissue>
    </source>
</reference>
<dbReference type="EMBL" id="AZIM01002262">
    <property type="protein sequence ID" value="ETE64422.1"/>
    <property type="molecule type" value="Genomic_DNA"/>
</dbReference>
<proteinExistence type="predicted"/>
<dbReference type="AlphaFoldDB" id="V8NSA0"/>